<reference evidence="3 5" key="2">
    <citation type="journal article" date="2014" name="BMC Genomics">
        <title>An improved genome release (version Mt4.0) for the model legume Medicago truncatula.</title>
        <authorList>
            <person name="Tang H."/>
            <person name="Krishnakumar V."/>
            <person name="Bidwell S."/>
            <person name="Rosen B."/>
            <person name="Chan A."/>
            <person name="Zhou S."/>
            <person name="Gentzbittel L."/>
            <person name="Childs K.L."/>
            <person name="Yandell M."/>
            <person name="Gundlach H."/>
            <person name="Mayer K.F."/>
            <person name="Schwartz D.C."/>
            <person name="Town C.D."/>
        </authorList>
    </citation>
    <scope>GENOME REANNOTATION</scope>
    <source>
        <strain evidence="3">A17</strain>
        <strain evidence="4 5">cv. Jemalong A17</strain>
    </source>
</reference>
<evidence type="ECO:0000313" key="4">
    <source>
        <dbReference type="EnsemblPlants" id="KEH17737"/>
    </source>
</evidence>
<dbReference type="HOGENOM" id="CLU_1144058_0_0_1"/>
<reference evidence="4" key="3">
    <citation type="submission" date="2015-06" db="UniProtKB">
        <authorList>
            <consortium name="EnsemblPlants"/>
        </authorList>
    </citation>
    <scope>IDENTIFICATION</scope>
    <source>
        <strain evidence="4">cv. Jemalong A17</strain>
    </source>
</reference>
<reference evidence="3 5" key="1">
    <citation type="journal article" date="2011" name="Nature">
        <title>The Medicago genome provides insight into the evolution of rhizobial symbioses.</title>
        <authorList>
            <person name="Young N.D."/>
            <person name="Debelle F."/>
            <person name="Oldroyd G.E."/>
            <person name="Geurts R."/>
            <person name="Cannon S.B."/>
            <person name="Udvardi M.K."/>
            <person name="Benedito V.A."/>
            <person name="Mayer K.F."/>
            <person name="Gouzy J."/>
            <person name="Schoof H."/>
            <person name="Van de Peer Y."/>
            <person name="Proost S."/>
            <person name="Cook D.R."/>
            <person name="Meyers B.C."/>
            <person name="Spannagl M."/>
            <person name="Cheung F."/>
            <person name="De Mita S."/>
            <person name="Krishnakumar V."/>
            <person name="Gundlach H."/>
            <person name="Zhou S."/>
            <person name="Mudge J."/>
            <person name="Bharti A.K."/>
            <person name="Murray J.D."/>
            <person name="Naoumkina M.A."/>
            <person name="Rosen B."/>
            <person name="Silverstein K.A."/>
            <person name="Tang H."/>
            <person name="Rombauts S."/>
            <person name="Zhao P.X."/>
            <person name="Zhou P."/>
            <person name="Barbe V."/>
            <person name="Bardou P."/>
            <person name="Bechner M."/>
            <person name="Bellec A."/>
            <person name="Berger A."/>
            <person name="Berges H."/>
            <person name="Bidwell S."/>
            <person name="Bisseling T."/>
            <person name="Choisne N."/>
            <person name="Couloux A."/>
            <person name="Denny R."/>
            <person name="Deshpande S."/>
            <person name="Dai X."/>
            <person name="Doyle J.J."/>
            <person name="Dudez A.M."/>
            <person name="Farmer A.D."/>
            <person name="Fouteau S."/>
            <person name="Franken C."/>
            <person name="Gibelin C."/>
            <person name="Gish J."/>
            <person name="Goldstein S."/>
            <person name="Gonzalez A.J."/>
            <person name="Green P.J."/>
            <person name="Hallab A."/>
            <person name="Hartog M."/>
            <person name="Hua A."/>
            <person name="Humphray S.J."/>
            <person name="Jeong D.H."/>
            <person name="Jing Y."/>
            <person name="Jocker A."/>
            <person name="Kenton S.M."/>
            <person name="Kim D.J."/>
            <person name="Klee K."/>
            <person name="Lai H."/>
            <person name="Lang C."/>
            <person name="Lin S."/>
            <person name="Macmil S.L."/>
            <person name="Magdelenat G."/>
            <person name="Matthews L."/>
            <person name="McCorrison J."/>
            <person name="Monaghan E.L."/>
            <person name="Mun J.H."/>
            <person name="Najar F.Z."/>
            <person name="Nicholson C."/>
            <person name="Noirot C."/>
            <person name="O'Bleness M."/>
            <person name="Paule C.R."/>
            <person name="Poulain J."/>
            <person name="Prion F."/>
            <person name="Qin B."/>
            <person name="Qu C."/>
            <person name="Retzel E.F."/>
            <person name="Riddle C."/>
            <person name="Sallet E."/>
            <person name="Samain S."/>
            <person name="Samson N."/>
            <person name="Sanders I."/>
            <person name="Saurat O."/>
            <person name="Scarpelli C."/>
            <person name="Schiex T."/>
            <person name="Segurens B."/>
            <person name="Severin A.J."/>
            <person name="Sherrier D.J."/>
            <person name="Shi R."/>
            <person name="Sims S."/>
            <person name="Singer S.R."/>
            <person name="Sinharoy S."/>
            <person name="Sterck L."/>
            <person name="Viollet A."/>
            <person name="Wang B.B."/>
            <person name="Wang K."/>
            <person name="Wang M."/>
            <person name="Wang X."/>
            <person name="Warfsmann J."/>
            <person name="Weissenbach J."/>
            <person name="White D.D."/>
            <person name="White J.D."/>
            <person name="Wiley G.B."/>
            <person name="Wincker P."/>
            <person name="Xing Y."/>
            <person name="Yang L."/>
            <person name="Yao Z."/>
            <person name="Ying F."/>
            <person name="Zhai J."/>
            <person name="Zhou L."/>
            <person name="Zuber A."/>
            <person name="Denarie J."/>
            <person name="Dixon R.A."/>
            <person name="May G.D."/>
            <person name="Schwartz D.C."/>
            <person name="Rogers J."/>
            <person name="Quetier F."/>
            <person name="Town C.D."/>
            <person name="Roe B.A."/>
        </authorList>
    </citation>
    <scope>NUCLEOTIDE SEQUENCE [LARGE SCALE GENOMIC DNA]</scope>
    <source>
        <strain evidence="3">A17</strain>
        <strain evidence="4 5">cv. Jemalong A17</strain>
    </source>
</reference>
<keyword evidence="2" id="KW-1133">Transmembrane helix</keyword>
<evidence type="ECO:0000256" key="1">
    <source>
        <dbReference type="SAM" id="MobiDB-lite"/>
    </source>
</evidence>
<dbReference type="Proteomes" id="UP000002051">
    <property type="component" value="Unassembled WGS sequence"/>
</dbReference>
<evidence type="ECO:0000313" key="3">
    <source>
        <dbReference type="EMBL" id="KEH17737.1"/>
    </source>
</evidence>
<accession>A0A072TJX4</accession>
<sequence length="243" mass="27148">MVVATQIKEAQGRKHRTTSFAVDDATYTPVNRQRGGKKPPGDLDKGSSSPPPHYLKQFKPSKHHEGKDSPPNHHKGPFTSKIAEYLVPRAFAKLPKLEPYDNMLDLDEHVEHLDIILDYHRTRGAAYTDSRALSELEAKTTMYSLSLTRLTPLILLASASLQLVIVLEIHAFFVERKLLFIVSLHPSIFAAVHSCVDTLAVERNCKTVIVPFFCTLSLSLPASASTFNTKSLSLKWTRSVCEQ</sequence>
<organism evidence="3 5">
    <name type="scientific">Medicago truncatula</name>
    <name type="common">Barrel medic</name>
    <name type="synonym">Medicago tribuloides</name>
    <dbReference type="NCBI Taxonomy" id="3880"/>
    <lineage>
        <taxon>Eukaryota</taxon>
        <taxon>Viridiplantae</taxon>
        <taxon>Streptophyta</taxon>
        <taxon>Embryophyta</taxon>
        <taxon>Tracheophyta</taxon>
        <taxon>Spermatophyta</taxon>
        <taxon>Magnoliopsida</taxon>
        <taxon>eudicotyledons</taxon>
        <taxon>Gunneridae</taxon>
        <taxon>Pentapetalae</taxon>
        <taxon>rosids</taxon>
        <taxon>fabids</taxon>
        <taxon>Fabales</taxon>
        <taxon>Fabaceae</taxon>
        <taxon>Papilionoideae</taxon>
        <taxon>50 kb inversion clade</taxon>
        <taxon>NPAAA clade</taxon>
        <taxon>Hologalegina</taxon>
        <taxon>IRL clade</taxon>
        <taxon>Trifolieae</taxon>
        <taxon>Medicago</taxon>
    </lineage>
</organism>
<keyword evidence="5" id="KW-1185">Reference proteome</keyword>
<dbReference type="EnsemblPlants" id="KEH17737">
    <property type="protein sequence ID" value="KEH17737"/>
    <property type="gene ID" value="MTR_0002s0990"/>
</dbReference>
<gene>
    <name evidence="3" type="ORF">MTR_0002s0990</name>
</gene>
<evidence type="ECO:0000313" key="5">
    <source>
        <dbReference type="Proteomes" id="UP000002051"/>
    </source>
</evidence>
<dbReference type="EMBL" id="KL402727">
    <property type="protein sequence ID" value="KEH17737.1"/>
    <property type="molecule type" value="Genomic_DNA"/>
</dbReference>
<feature type="transmembrane region" description="Helical" evidence="2">
    <location>
        <begin position="150"/>
        <end position="172"/>
    </location>
</feature>
<evidence type="ECO:0000256" key="2">
    <source>
        <dbReference type="SAM" id="Phobius"/>
    </source>
</evidence>
<proteinExistence type="predicted"/>
<name>A0A072TJX4_MEDTR</name>
<protein>
    <submittedName>
        <fullName evidence="3">Transmembrane protein, putative</fullName>
    </submittedName>
</protein>
<dbReference type="PaxDb" id="3880-AET01075"/>
<dbReference type="AlphaFoldDB" id="A0A072TJX4"/>
<keyword evidence="2 3" id="KW-0812">Transmembrane</keyword>
<feature type="region of interest" description="Disordered" evidence="1">
    <location>
        <begin position="1"/>
        <end position="78"/>
    </location>
</feature>
<keyword evidence="2" id="KW-0472">Membrane</keyword>